<reference evidence="6 7" key="1">
    <citation type="submission" date="2014-10" db="EMBL/GenBank/DDBJ databases">
        <title>Draft genome sequence of Actinoplanes utahensis NRRL 12052.</title>
        <authorList>
            <person name="Velasco-Bucheli B."/>
            <person name="del Cerro C."/>
            <person name="Hormigo D."/>
            <person name="Garcia J.L."/>
            <person name="Acebal C."/>
            <person name="Arroyo M."/>
            <person name="de la Mata I."/>
        </authorList>
    </citation>
    <scope>NUCLEOTIDE SEQUENCE [LARGE SCALE GENOMIC DNA]</scope>
    <source>
        <strain evidence="6 7">NRRL 12052</strain>
    </source>
</reference>
<keyword evidence="3 5" id="KW-0479">Metal-binding</keyword>
<dbReference type="Pfam" id="PF01155">
    <property type="entry name" value="HypA"/>
    <property type="match status" value="1"/>
</dbReference>
<sequence>MHELAIAENLVDTVCTRAAGRPVRRVTVRIGALTAVVPDDMRFCFDLAAMGTAAHGAALDLDLRPAMVFCRVCKIDQRLPDRIPLCPCGSADVTVTTGRELHVVSVETG</sequence>
<keyword evidence="2 5" id="KW-0533">Nickel</keyword>
<evidence type="ECO:0000256" key="5">
    <source>
        <dbReference type="HAMAP-Rule" id="MF_00213"/>
    </source>
</evidence>
<feature type="binding site" evidence="5">
    <location>
        <position position="2"/>
    </location>
    <ligand>
        <name>Ni(2+)</name>
        <dbReference type="ChEBI" id="CHEBI:49786"/>
    </ligand>
</feature>
<evidence type="ECO:0000256" key="2">
    <source>
        <dbReference type="ARBA" id="ARBA00022596"/>
    </source>
</evidence>
<dbReference type="InterPro" id="IPR000688">
    <property type="entry name" value="HypA/HybF"/>
</dbReference>
<dbReference type="PROSITE" id="PS01249">
    <property type="entry name" value="HYPA"/>
    <property type="match status" value="1"/>
</dbReference>
<dbReference type="PANTHER" id="PTHR34535:SF3">
    <property type="entry name" value="HYDROGENASE MATURATION FACTOR HYPA"/>
    <property type="match status" value="1"/>
</dbReference>
<keyword evidence="4 5" id="KW-0862">Zinc</keyword>
<accession>A0A0A6UMN3</accession>
<dbReference type="Gene3D" id="3.30.2320.80">
    <property type="match status" value="1"/>
</dbReference>
<organism evidence="6 7">
    <name type="scientific">Actinoplanes utahensis</name>
    <dbReference type="NCBI Taxonomy" id="1869"/>
    <lineage>
        <taxon>Bacteria</taxon>
        <taxon>Bacillati</taxon>
        <taxon>Actinomycetota</taxon>
        <taxon>Actinomycetes</taxon>
        <taxon>Micromonosporales</taxon>
        <taxon>Micromonosporaceae</taxon>
        <taxon>Actinoplanes</taxon>
    </lineage>
</organism>
<name>A0A0A6UMN3_ACTUT</name>
<proteinExistence type="inferred from homology"/>
<evidence type="ECO:0000256" key="3">
    <source>
        <dbReference type="ARBA" id="ARBA00022723"/>
    </source>
</evidence>
<evidence type="ECO:0000256" key="1">
    <source>
        <dbReference type="ARBA" id="ARBA00010748"/>
    </source>
</evidence>
<gene>
    <name evidence="5" type="primary">hypA</name>
    <name evidence="6" type="ORF">MB27_11560</name>
</gene>
<dbReference type="GO" id="GO:0016151">
    <property type="term" value="F:nickel cation binding"/>
    <property type="evidence" value="ECO:0007669"/>
    <property type="project" value="UniProtKB-UniRule"/>
</dbReference>
<dbReference type="Proteomes" id="UP000054537">
    <property type="component" value="Unassembled WGS sequence"/>
</dbReference>
<dbReference type="GO" id="GO:0051604">
    <property type="term" value="P:protein maturation"/>
    <property type="evidence" value="ECO:0007669"/>
    <property type="project" value="InterPro"/>
</dbReference>
<feature type="binding site" evidence="5">
    <location>
        <position position="70"/>
    </location>
    <ligand>
        <name>Zn(2+)</name>
        <dbReference type="ChEBI" id="CHEBI:29105"/>
    </ligand>
</feature>
<comment type="caution">
    <text evidence="6">The sequence shown here is derived from an EMBL/GenBank/DDBJ whole genome shotgun (WGS) entry which is preliminary data.</text>
</comment>
<dbReference type="AlphaFoldDB" id="A0A0A6UMN3"/>
<evidence type="ECO:0000313" key="7">
    <source>
        <dbReference type="Proteomes" id="UP000054537"/>
    </source>
</evidence>
<keyword evidence="7" id="KW-1185">Reference proteome</keyword>
<protein>
    <recommendedName>
        <fullName evidence="5">Hydrogenase maturation factor HypA</fullName>
    </recommendedName>
</protein>
<dbReference type="STRING" id="1869.MB27_11560"/>
<feature type="binding site" evidence="5">
    <location>
        <position position="88"/>
    </location>
    <ligand>
        <name>Zn(2+)</name>
        <dbReference type="ChEBI" id="CHEBI:29105"/>
    </ligand>
</feature>
<dbReference type="GO" id="GO:0008270">
    <property type="term" value="F:zinc ion binding"/>
    <property type="evidence" value="ECO:0007669"/>
    <property type="project" value="UniProtKB-UniRule"/>
</dbReference>
<evidence type="ECO:0000256" key="4">
    <source>
        <dbReference type="ARBA" id="ARBA00022833"/>
    </source>
</evidence>
<dbReference type="EMBL" id="JRTT01000011">
    <property type="protein sequence ID" value="KHD77380.1"/>
    <property type="molecule type" value="Genomic_DNA"/>
</dbReference>
<feature type="binding site" evidence="5">
    <location>
        <position position="73"/>
    </location>
    <ligand>
        <name>Zn(2+)</name>
        <dbReference type="ChEBI" id="CHEBI:29105"/>
    </ligand>
</feature>
<dbReference type="PANTHER" id="PTHR34535">
    <property type="entry name" value="HYDROGENASE MATURATION FACTOR HYPA"/>
    <property type="match status" value="1"/>
</dbReference>
<dbReference type="PIRSF" id="PIRSF004761">
    <property type="entry name" value="Hydrgn_mat_HypA"/>
    <property type="match status" value="1"/>
</dbReference>
<dbReference type="InterPro" id="IPR020538">
    <property type="entry name" value="Hydgase_Ni_incorp_HypA/HybF_CS"/>
</dbReference>
<dbReference type="eggNOG" id="COG0375">
    <property type="taxonomic scope" value="Bacteria"/>
</dbReference>
<feature type="binding site" evidence="5">
    <location>
        <position position="86"/>
    </location>
    <ligand>
        <name>Zn(2+)</name>
        <dbReference type="ChEBI" id="CHEBI:29105"/>
    </ligand>
</feature>
<comment type="similarity">
    <text evidence="1 5">Belongs to the HypA/HybF family.</text>
</comment>
<dbReference type="HAMAP" id="MF_00213">
    <property type="entry name" value="HypA_HybF"/>
    <property type="match status" value="1"/>
</dbReference>
<comment type="function">
    <text evidence="5">Involved in the maturation of [NiFe] hydrogenases. Required for nickel insertion into the metal center of the hydrogenase.</text>
</comment>
<evidence type="ECO:0000313" key="6">
    <source>
        <dbReference type="EMBL" id="KHD77380.1"/>
    </source>
</evidence>
<dbReference type="RefSeq" id="WP_043524289.1">
    <property type="nucleotide sequence ID" value="NZ_BAABKU010000020.1"/>
</dbReference>
<dbReference type="OrthoDB" id="288014at2"/>